<dbReference type="InterPro" id="IPR029962">
    <property type="entry name" value="TBL"/>
</dbReference>
<evidence type="ECO:0000256" key="7">
    <source>
        <dbReference type="SAM" id="MobiDB-lite"/>
    </source>
</evidence>
<dbReference type="Proteomes" id="UP001472677">
    <property type="component" value="Unassembled WGS sequence"/>
</dbReference>
<keyword evidence="6 8" id="KW-0472">Membrane</keyword>
<comment type="subcellular location">
    <subcellularLocation>
        <location evidence="1">Membrane</location>
        <topology evidence="1">Single-pass membrane protein</topology>
    </subcellularLocation>
</comment>
<dbReference type="PANTHER" id="PTHR32285:SF18">
    <property type="entry name" value="PROTEIN TRICHOME BIREFRINGENCE-LIKE 18"/>
    <property type="match status" value="1"/>
</dbReference>
<feature type="domain" description="Trichome birefringence-like N-terminal" evidence="10">
    <location>
        <begin position="182"/>
        <end position="234"/>
    </location>
</feature>
<evidence type="ECO:0000256" key="3">
    <source>
        <dbReference type="ARBA" id="ARBA00022692"/>
    </source>
</evidence>
<evidence type="ECO:0000313" key="11">
    <source>
        <dbReference type="EMBL" id="KAK8521345.1"/>
    </source>
</evidence>
<evidence type="ECO:0000256" key="6">
    <source>
        <dbReference type="ARBA" id="ARBA00023136"/>
    </source>
</evidence>
<feature type="compositionally biased region" description="Low complexity" evidence="7">
    <location>
        <begin position="164"/>
        <end position="179"/>
    </location>
</feature>
<evidence type="ECO:0000256" key="2">
    <source>
        <dbReference type="ARBA" id="ARBA00007727"/>
    </source>
</evidence>
<feature type="domain" description="Trichome birefringence-like C-terminal" evidence="9">
    <location>
        <begin position="235"/>
        <end position="273"/>
    </location>
</feature>
<organism evidence="11 12">
    <name type="scientific">Hibiscus sabdariffa</name>
    <name type="common">roselle</name>
    <dbReference type="NCBI Taxonomy" id="183260"/>
    <lineage>
        <taxon>Eukaryota</taxon>
        <taxon>Viridiplantae</taxon>
        <taxon>Streptophyta</taxon>
        <taxon>Embryophyta</taxon>
        <taxon>Tracheophyta</taxon>
        <taxon>Spermatophyta</taxon>
        <taxon>Magnoliopsida</taxon>
        <taxon>eudicotyledons</taxon>
        <taxon>Gunneridae</taxon>
        <taxon>Pentapetalae</taxon>
        <taxon>rosids</taxon>
        <taxon>malvids</taxon>
        <taxon>Malvales</taxon>
        <taxon>Malvaceae</taxon>
        <taxon>Malvoideae</taxon>
        <taxon>Hibiscus</taxon>
    </lineage>
</organism>
<evidence type="ECO:0000259" key="10">
    <source>
        <dbReference type="Pfam" id="PF14416"/>
    </source>
</evidence>
<feature type="transmembrane region" description="Helical" evidence="8">
    <location>
        <begin position="21"/>
        <end position="41"/>
    </location>
</feature>
<evidence type="ECO:0000256" key="1">
    <source>
        <dbReference type="ARBA" id="ARBA00004167"/>
    </source>
</evidence>
<comment type="caution">
    <text evidence="11">The sequence shown here is derived from an EMBL/GenBank/DDBJ whole genome shotgun (WGS) entry which is preliminary data.</text>
</comment>
<reference evidence="11 12" key="1">
    <citation type="journal article" date="2024" name="G3 (Bethesda)">
        <title>Genome assembly of Hibiscus sabdariffa L. provides insights into metabolisms of medicinal natural products.</title>
        <authorList>
            <person name="Kim T."/>
        </authorList>
    </citation>
    <scope>NUCLEOTIDE SEQUENCE [LARGE SCALE GENOMIC DNA]</scope>
    <source>
        <strain evidence="11">TK-2024</strain>
        <tissue evidence="11">Old leaves</tissue>
    </source>
</reference>
<evidence type="ECO:0000256" key="8">
    <source>
        <dbReference type="SAM" id="Phobius"/>
    </source>
</evidence>
<dbReference type="InterPro" id="IPR025846">
    <property type="entry name" value="TBL_N"/>
</dbReference>
<dbReference type="Pfam" id="PF13839">
    <property type="entry name" value="PC-Esterase"/>
    <property type="match status" value="1"/>
</dbReference>
<name>A0ABR2CPE5_9ROSI</name>
<keyword evidence="3 8" id="KW-0812">Transmembrane</keyword>
<feature type="compositionally biased region" description="Basic and acidic residues" evidence="7">
    <location>
        <begin position="135"/>
        <end position="150"/>
    </location>
</feature>
<gene>
    <name evidence="11" type="ORF">V6N12_005254</name>
</gene>
<accession>A0ABR2CPE5</accession>
<feature type="region of interest" description="Disordered" evidence="7">
    <location>
        <begin position="113"/>
        <end position="179"/>
    </location>
</feature>
<keyword evidence="4" id="KW-0735">Signal-anchor</keyword>
<dbReference type="Pfam" id="PF14416">
    <property type="entry name" value="PMR5N"/>
    <property type="match status" value="1"/>
</dbReference>
<proteinExistence type="inferred from homology"/>
<keyword evidence="12" id="KW-1185">Reference proteome</keyword>
<dbReference type="EMBL" id="JBBPBM010000048">
    <property type="protein sequence ID" value="KAK8521345.1"/>
    <property type="molecule type" value="Genomic_DNA"/>
</dbReference>
<evidence type="ECO:0000256" key="4">
    <source>
        <dbReference type="ARBA" id="ARBA00022968"/>
    </source>
</evidence>
<sequence length="276" mass="30333">MTLASPRGSAKMAAIPRGLTSVAVSVLVLAMFLILASWLLVPYPIGSAVRGYFYVVDRKIVLPAYTIIDQSADKNVDYSYNNSLSGSNLVLPTKSSNRSSVVVDDENARVSVRASVDKDSLPPESNVELSSSGKDSAESKNNEMLEKPVELPKPSSRATENKADNSSFPSSNASDSNSVDSGCDLYNGRWFYDPQGPSYTNNSCPVITQMQNCQGNGRPDKEYENWRWKPSECDLPRFDAKKFLELMRGKTLAFIGDSVARNQMESMLCLLWQASI</sequence>
<comment type="similarity">
    <text evidence="2">Belongs to the PC-esterase family. TBL subfamily.</text>
</comment>
<evidence type="ECO:0008006" key="13">
    <source>
        <dbReference type="Google" id="ProtNLM"/>
    </source>
</evidence>
<keyword evidence="5 8" id="KW-1133">Transmembrane helix</keyword>
<evidence type="ECO:0000256" key="5">
    <source>
        <dbReference type="ARBA" id="ARBA00022989"/>
    </source>
</evidence>
<dbReference type="InterPro" id="IPR026057">
    <property type="entry name" value="TBL_C"/>
</dbReference>
<protein>
    <recommendedName>
        <fullName evidence="13">Trichome birefringence-like N-terminal domain-containing protein</fullName>
    </recommendedName>
</protein>
<dbReference type="PANTHER" id="PTHR32285">
    <property type="entry name" value="PROTEIN TRICHOME BIREFRINGENCE-LIKE 9-RELATED"/>
    <property type="match status" value="1"/>
</dbReference>
<evidence type="ECO:0000313" key="12">
    <source>
        <dbReference type="Proteomes" id="UP001472677"/>
    </source>
</evidence>
<evidence type="ECO:0000259" key="9">
    <source>
        <dbReference type="Pfam" id="PF13839"/>
    </source>
</evidence>